<evidence type="ECO:0000256" key="10">
    <source>
        <dbReference type="ARBA" id="ARBA00047937"/>
    </source>
</evidence>
<dbReference type="EMBL" id="CP054719">
    <property type="protein sequence ID" value="QOL19573.1"/>
    <property type="molecule type" value="Genomic_DNA"/>
</dbReference>
<dbReference type="Pfam" id="PF05746">
    <property type="entry name" value="DALR_1"/>
    <property type="match status" value="1"/>
</dbReference>
<comment type="subcellular location">
    <subcellularLocation>
        <location evidence="1 11">Cytoplasm</location>
    </subcellularLocation>
</comment>
<dbReference type="KEGG" id="pbal:CPBP_00335"/>
<dbReference type="GO" id="GO:0004814">
    <property type="term" value="F:arginine-tRNA ligase activity"/>
    <property type="evidence" value="ECO:0007669"/>
    <property type="project" value="InterPro"/>
</dbReference>
<organism evidence="13 14">
    <name type="scientific">Candidatus Bodocaedibacter vickermanii</name>
    <dbReference type="NCBI Taxonomy" id="2741701"/>
    <lineage>
        <taxon>Bacteria</taxon>
        <taxon>Pseudomonadati</taxon>
        <taxon>Pseudomonadota</taxon>
        <taxon>Alphaproteobacteria</taxon>
        <taxon>Holosporales</taxon>
        <taxon>Candidatus Paracaedibacteraceae</taxon>
        <taxon>Candidatus Bodocaedibacter</taxon>
    </lineage>
</organism>
<accession>A0A7L9RSI8</accession>
<evidence type="ECO:0000256" key="1">
    <source>
        <dbReference type="ARBA" id="ARBA00004496"/>
    </source>
</evidence>
<dbReference type="RefSeq" id="WP_350332323.1">
    <property type="nucleotide sequence ID" value="NZ_CP054719.1"/>
</dbReference>
<dbReference type="GO" id="GO:0004820">
    <property type="term" value="F:glycine-tRNA ligase activity"/>
    <property type="evidence" value="ECO:0007669"/>
    <property type="project" value="UniProtKB-UniRule"/>
</dbReference>
<evidence type="ECO:0000256" key="3">
    <source>
        <dbReference type="ARBA" id="ARBA00011209"/>
    </source>
</evidence>
<comment type="subunit">
    <text evidence="3 11">Tetramer of two alpha and two beta subunits.</text>
</comment>
<keyword evidence="8 11" id="KW-0648">Protein biosynthesis</keyword>
<keyword evidence="5 11" id="KW-0436">Ligase</keyword>
<evidence type="ECO:0000313" key="13">
    <source>
        <dbReference type="EMBL" id="QOL19573.1"/>
    </source>
</evidence>
<protein>
    <recommendedName>
        <fullName evidence="11">Glycine--tRNA ligase beta subunit</fullName>
        <ecNumber evidence="11">6.1.1.14</ecNumber>
    </recommendedName>
    <alternativeName>
        <fullName evidence="11">Glycyl-tRNA synthetase beta subunit</fullName>
        <shortName evidence="11">GlyRS</shortName>
    </alternativeName>
</protein>
<comment type="catalytic activity">
    <reaction evidence="10 11">
        <text>tRNA(Gly) + glycine + ATP = glycyl-tRNA(Gly) + AMP + diphosphate</text>
        <dbReference type="Rhea" id="RHEA:16013"/>
        <dbReference type="Rhea" id="RHEA-COMP:9664"/>
        <dbReference type="Rhea" id="RHEA-COMP:9683"/>
        <dbReference type="ChEBI" id="CHEBI:30616"/>
        <dbReference type="ChEBI" id="CHEBI:33019"/>
        <dbReference type="ChEBI" id="CHEBI:57305"/>
        <dbReference type="ChEBI" id="CHEBI:78442"/>
        <dbReference type="ChEBI" id="CHEBI:78522"/>
        <dbReference type="ChEBI" id="CHEBI:456215"/>
        <dbReference type="EC" id="6.1.1.14"/>
    </reaction>
</comment>
<keyword evidence="4 11" id="KW-0963">Cytoplasm</keyword>
<dbReference type="GO" id="GO:0006426">
    <property type="term" value="P:glycyl-tRNA aminoacylation"/>
    <property type="evidence" value="ECO:0007669"/>
    <property type="project" value="UniProtKB-UniRule"/>
</dbReference>
<dbReference type="EC" id="6.1.1.14" evidence="11"/>
<keyword evidence="7 11" id="KW-0067">ATP-binding</keyword>
<proteinExistence type="inferred from homology"/>
<evidence type="ECO:0000313" key="14">
    <source>
        <dbReference type="Proteomes" id="UP000594001"/>
    </source>
</evidence>
<dbReference type="Proteomes" id="UP000594001">
    <property type="component" value="Chromosome"/>
</dbReference>
<evidence type="ECO:0000256" key="5">
    <source>
        <dbReference type="ARBA" id="ARBA00022598"/>
    </source>
</evidence>
<evidence type="ECO:0000256" key="11">
    <source>
        <dbReference type="HAMAP-Rule" id="MF_00255"/>
    </source>
</evidence>
<dbReference type="InterPro" id="IPR008909">
    <property type="entry name" value="DALR_anticod-bd"/>
</dbReference>
<keyword evidence="6 11" id="KW-0547">Nucleotide-binding</keyword>
<dbReference type="PANTHER" id="PTHR30075">
    <property type="entry name" value="GLYCYL-TRNA SYNTHETASE"/>
    <property type="match status" value="1"/>
</dbReference>
<dbReference type="Pfam" id="PF02092">
    <property type="entry name" value="tRNA_synt_2f"/>
    <property type="match status" value="1"/>
</dbReference>
<evidence type="ECO:0000256" key="4">
    <source>
        <dbReference type="ARBA" id="ARBA00022490"/>
    </source>
</evidence>
<dbReference type="InterPro" id="IPR015944">
    <property type="entry name" value="Gly-tRNA-synth_bsu"/>
</dbReference>
<dbReference type="AlphaFoldDB" id="A0A7L9RSI8"/>
<reference evidence="13 14" key="1">
    <citation type="submission" date="2020-06" db="EMBL/GenBank/DDBJ databases">
        <title>The endosymbiont of the kinetoplastid Bodo saltans is a Paracaedibacter-like alpha-proteobacterium possessing a putative toxin-antitoxin system.</title>
        <authorList>
            <person name="Midha S."/>
            <person name="Rigden D.J."/>
            <person name="Siozios S."/>
            <person name="Hurst G.D.D."/>
            <person name="Jackson A.P."/>
        </authorList>
    </citation>
    <scope>NUCLEOTIDE SEQUENCE [LARGE SCALE GENOMIC DNA]</scope>
    <source>
        <strain evidence="13">Lake Konstanz</strain>
    </source>
</reference>
<evidence type="ECO:0000256" key="6">
    <source>
        <dbReference type="ARBA" id="ARBA00022741"/>
    </source>
</evidence>
<dbReference type="HAMAP" id="MF_00255">
    <property type="entry name" value="Gly_tRNA_synth_beta"/>
    <property type="match status" value="1"/>
</dbReference>
<gene>
    <name evidence="11 13" type="primary">glyS</name>
    <name evidence="13" type="ORF">CPBP_00335</name>
</gene>
<feature type="domain" description="DALR anticodon binding" evidence="12">
    <location>
        <begin position="584"/>
        <end position="682"/>
    </location>
</feature>
<dbReference type="PRINTS" id="PR01045">
    <property type="entry name" value="TRNASYNTHGB"/>
</dbReference>
<dbReference type="PROSITE" id="PS50861">
    <property type="entry name" value="AA_TRNA_LIGASE_II_GLYAB"/>
    <property type="match status" value="1"/>
</dbReference>
<evidence type="ECO:0000256" key="9">
    <source>
        <dbReference type="ARBA" id="ARBA00023146"/>
    </source>
</evidence>
<name>A0A7L9RSI8_9PROT</name>
<keyword evidence="14" id="KW-1185">Reference proteome</keyword>
<sequence length="695" mass="78589">MDILIELQMEEIPARMQGMAEETFKRMFDAFCSDHDIKSESVRILSTPRRLALIATGLPKEQADQLIERKGPRTDAPKQALEGFFQSVGLTPDQCTQSETPKGTFWIANIEKKGQPLSDLIKTFIENVLTQFPWPKTMRWGAVPFRWIRPLHRILMLVDYTAMSGHILSIPFVKTTIGHRFLGQQTSPVINSIAEYETFLKANYVMADRATRKQTILDQVTHLAAKLGVSWNEDPGLLDEVTGLVEYPVVLEGNIDAEFMGLPKELMISVMKTHQRYFTFSNTDGTLAPYFGIVANNLTTETKGEHVRHGNEKVLRARLSDGQFYWETDKNTSLETFAEKLETIVFHQRLGTLKDKRKRIAHAARFLNQWVGLPQDLLREAADLCKADLVSGVVGEFPELQGIMGGYYATHQGKASIAKAMADHYKPLGPNDSLPRDLMGIVVALADKLDTLVGFFAIDEKPTGSKDPFALRRAALGILRLLFAAHTEHGKDINVPLDALIRNLLTEYKDVNGLNFEMDTVVTDVVAFFTERLKISLKETGYRYDMIDAILGSAQTCTLIQIKHRLDVLSEFMSMGKSVDLLSGYNRLWNILKAQKLLPTDLDIDPTLLREEAEQALYKEWQKRSIESLIATEKYEIALISFTEMKPFIDRFFDSVMVNDQDDTLRQNRLALLVAVLQSIKSFASLEEIVCETKN</sequence>
<comment type="similarity">
    <text evidence="2 11">Belongs to the class-II aminoacyl-tRNA synthetase family.</text>
</comment>
<dbReference type="NCBIfam" id="TIGR00211">
    <property type="entry name" value="glyS"/>
    <property type="match status" value="1"/>
</dbReference>
<dbReference type="GO" id="GO:0005524">
    <property type="term" value="F:ATP binding"/>
    <property type="evidence" value="ECO:0007669"/>
    <property type="project" value="UniProtKB-UniRule"/>
</dbReference>
<evidence type="ECO:0000256" key="8">
    <source>
        <dbReference type="ARBA" id="ARBA00022917"/>
    </source>
</evidence>
<dbReference type="SUPFAM" id="SSF109604">
    <property type="entry name" value="HD-domain/PDEase-like"/>
    <property type="match status" value="1"/>
</dbReference>
<dbReference type="GO" id="GO:0006420">
    <property type="term" value="P:arginyl-tRNA aminoacylation"/>
    <property type="evidence" value="ECO:0007669"/>
    <property type="project" value="InterPro"/>
</dbReference>
<dbReference type="InterPro" id="IPR006194">
    <property type="entry name" value="Gly-tRNA-synth_heterodimer"/>
</dbReference>
<evidence type="ECO:0000259" key="12">
    <source>
        <dbReference type="Pfam" id="PF05746"/>
    </source>
</evidence>
<evidence type="ECO:0000256" key="2">
    <source>
        <dbReference type="ARBA" id="ARBA00008226"/>
    </source>
</evidence>
<dbReference type="PANTHER" id="PTHR30075:SF2">
    <property type="entry name" value="GLYCINE--TRNA LIGASE, CHLOROPLASTIC_MITOCHONDRIAL 2"/>
    <property type="match status" value="1"/>
</dbReference>
<dbReference type="GO" id="GO:0005829">
    <property type="term" value="C:cytosol"/>
    <property type="evidence" value="ECO:0007669"/>
    <property type="project" value="TreeGrafter"/>
</dbReference>
<keyword evidence="9 11" id="KW-0030">Aminoacyl-tRNA synthetase</keyword>
<evidence type="ECO:0000256" key="7">
    <source>
        <dbReference type="ARBA" id="ARBA00022840"/>
    </source>
</evidence>